<dbReference type="AlphaFoldDB" id="A0AAD1DLW4"/>
<organism evidence="1 2">
    <name type="scientific">Chryseobacterium shandongense</name>
    <dbReference type="NCBI Taxonomy" id="1493872"/>
    <lineage>
        <taxon>Bacteria</taxon>
        <taxon>Pseudomonadati</taxon>
        <taxon>Bacteroidota</taxon>
        <taxon>Flavobacteriia</taxon>
        <taxon>Flavobacteriales</taxon>
        <taxon>Weeksellaceae</taxon>
        <taxon>Chryseobacterium group</taxon>
        <taxon>Chryseobacterium</taxon>
    </lineage>
</organism>
<dbReference type="EMBL" id="CP033915">
    <property type="protein sequence ID" value="AZA86435.1"/>
    <property type="molecule type" value="Genomic_DNA"/>
</dbReference>
<accession>A0AAD1DLW4</accession>
<dbReference type="RefSeq" id="WP_123854043.1">
    <property type="nucleotide sequence ID" value="NZ_CP033915.1"/>
</dbReference>
<proteinExistence type="predicted"/>
<dbReference type="Proteomes" id="UP000274073">
    <property type="component" value="Chromosome"/>
</dbReference>
<evidence type="ECO:0000313" key="1">
    <source>
        <dbReference type="EMBL" id="AZA86435.1"/>
    </source>
</evidence>
<sequence length="166" mass="20060">MKKIFNLLLIVFPIIFYCQNIHSKILKTELIKKDNVKIKILLENNSNNTYEYTTAIEIRDIKKNVEDDFTNLIAFYKNEKWINIPTMHYGKYSIKKNHIIKIKPYSKKIIIINLKKNLSKERKRGLYLTLHLQDLKAFDYYLSLYFKNIQNNKYERYELSGEVVER</sequence>
<reference evidence="1 2" key="1">
    <citation type="submission" date="2018-11" db="EMBL/GenBank/DDBJ databases">
        <title>Proposal to divide the Flavobacteriaceae and reorganize its genera based on Amino Acid Identity values calculated from whole genome sequences.</title>
        <authorList>
            <person name="Nicholson A.C."/>
            <person name="Gulvik C.A."/>
            <person name="Whitney A.M."/>
            <person name="Humrighouse B.W."/>
            <person name="Bell M."/>
            <person name="Holmes B."/>
            <person name="Steigerwalt A.G."/>
            <person name="Villarma A."/>
            <person name="Sheth M."/>
            <person name="Batra D."/>
            <person name="Pryor J."/>
            <person name="Bernardet J.-F."/>
            <person name="Hugo C."/>
            <person name="Kampfer P."/>
            <person name="Newman J."/>
            <person name="McQuiston J.R."/>
        </authorList>
    </citation>
    <scope>NUCLEOTIDE SEQUENCE [LARGE SCALE GENOMIC DNA]</scope>
    <source>
        <strain evidence="1 2">G0207</strain>
    </source>
</reference>
<name>A0AAD1DLW4_9FLAO</name>
<evidence type="ECO:0000313" key="2">
    <source>
        <dbReference type="Proteomes" id="UP000274073"/>
    </source>
</evidence>
<gene>
    <name evidence="1" type="ORF">EG349_06360</name>
</gene>
<protein>
    <submittedName>
        <fullName evidence="1">Uncharacterized protein</fullName>
    </submittedName>
</protein>